<keyword evidence="4 7" id="KW-1133">Transmembrane helix</keyword>
<comment type="subcellular location">
    <subcellularLocation>
        <location evidence="1">Cell membrane</location>
        <topology evidence="1">Multi-pass membrane protein</topology>
    </subcellularLocation>
</comment>
<evidence type="ECO:0000313" key="9">
    <source>
        <dbReference type="EMBL" id="QEL13260.1"/>
    </source>
</evidence>
<protein>
    <submittedName>
        <fullName evidence="9">Type II secretion system F family protein</fullName>
    </submittedName>
</protein>
<dbReference type="PANTHER" id="PTHR35007:SF2">
    <property type="entry name" value="PILUS ASSEMBLE PROTEIN"/>
    <property type="match status" value="1"/>
</dbReference>
<accession>A0A5C1A3T8</accession>
<proteinExistence type="predicted"/>
<dbReference type="KEGG" id="lrs:PX52LOC_00114"/>
<feature type="domain" description="Type II secretion system protein GspF" evidence="8">
    <location>
        <begin position="165"/>
        <end position="292"/>
    </location>
</feature>
<evidence type="ECO:0000256" key="6">
    <source>
        <dbReference type="SAM" id="MobiDB-lite"/>
    </source>
</evidence>
<dbReference type="PANTHER" id="PTHR35007">
    <property type="entry name" value="INTEGRAL MEMBRANE PROTEIN-RELATED"/>
    <property type="match status" value="1"/>
</dbReference>
<dbReference type="RefSeq" id="WP_149108242.1">
    <property type="nucleotide sequence ID" value="NZ_CP042425.1"/>
</dbReference>
<reference evidence="10" key="1">
    <citation type="submission" date="2019-08" db="EMBL/GenBank/DDBJ databases">
        <title>Limnoglobus roseus gen. nov., sp. nov., a novel freshwater planctomycete with a giant genome from the family Gemmataceae.</title>
        <authorList>
            <person name="Kulichevskaya I.S."/>
            <person name="Naumoff D.G."/>
            <person name="Miroshnikov K."/>
            <person name="Ivanova A."/>
            <person name="Philippov D.A."/>
            <person name="Hakobyan A."/>
            <person name="Rijpstra I.C."/>
            <person name="Sinninghe Damste J.S."/>
            <person name="Liesack W."/>
            <person name="Dedysh S.N."/>
        </authorList>
    </citation>
    <scope>NUCLEOTIDE SEQUENCE [LARGE SCALE GENOMIC DNA]</scope>
    <source>
        <strain evidence="10">PX52</strain>
    </source>
</reference>
<keyword evidence="10" id="KW-1185">Reference proteome</keyword>
<evidence type="ECO:0000313" key="10">
    <source>
        <dbReference type="Proteomes" id="UP000324974"/>
    </source>
</evidence>
<evidence type="ECO:0000256" key="5">
    <source>
        <dbReference type="ARBA" id="ARBA00023136"/>
    </source>
</evidence>
<evidence type="ECO:0000259" key="8">
    <source>
        <dbReference type="Pfam" id="PF00482"/>
    </source>
</evidence>
<feature type="transmembrane region" description="Helical" evidence="7">
    <location>
        <begin position="271"/>
        <end position="292"/>
    </location>
</feature>
<dbReference type="OrthoDB" id="212987at2"/>
<dbReference type="AlphaFoldDB" id="A0A5C1A3T8"/>
<dbReference type="Proteomes" id="UP000324974">
    <property type="component" value="Chromosome"/>
</dbReference>
<keyword evidence="5 7" id="KW-0472">Membrane</keyword>
<evidence type="ECO:0000256" key="2">
    <source>
        <dbReference type="ARBA" id="ARBA00022475"/>
    </source>
</evidence>
<evidence type="ECO:0000256" key="4">
    <source>
        <dbReference type="ARBA" id="ARBA00022989"/>
    </source>
</evidence>
<name>A0A5C1A3T8_9BACT</name>
<feature type="region of interest" description="Disordered" evidence="6">
    <location>
        <begin position="327"/>
        <end position="357"/>
    </location>
</feature>
<feature type="transmembrane region" description="Helical" evidence="7">
    <location>
        <begin position="85"/>
        <end position="105"/>
    </location>
</feature>
<feature type="compositionally biased region" description="Low complexity" evidence="6">
    <location>
        <begin position="327"/>
        <end position="337"/>
    </location>
</feature>
<evidence type="ECO:0000256" key="3">
    <source>
        <dbReference type="ARBA" id="ARBA00022692"/>
    </source>
</evidence>
<sequence length="357" mass="38408">MVLDELTALAIIFAVTTFVAFLGMVLIVNRDDVNEYDPEPSRPLFGPANAALAGLLPSTTAGRESIQQDLWLAGYAQSSALNNFLCIRNLFTLTPIILGFASALMADDTRIGWAYVTDYRPPIGVALALTGILFGILGFALPRLILRSLASARKERLQRSMPVLMDTLGLCLSSGAGLIDSLRRSGEAIRRGHPDLSNEVRIVTRQAELRSLDHALMQWKRRIPIPEVGSLVFLLSSSDRLGSGITQGLFELSASYRSNARQLAEAAANRANFYLLFPTVLCLLAAAGLMLIGPPLYKGLSESRQLFNAIDDATRQRELLQQQLQNTAVPGQPAAGGPIPPTVAPAPAPPPPLSTGL</sequence>
<dbReference type="Pfam" id="PF00482">
    <property type="entry name" value="T2SSF"/>
    <property type="match status" value="1"/>
</dbReference>
<organism evidence="9 10">
    <name type="scientific">Limnoglobus roseus</name>
    <dbReference type="NCBI Taxonomy" id="2598579"/>
    <lineage>
        <taxon>Bacteria</taxon>
        <taxon>Pseudomonadati</taxon>
        <taxon>Planctomycetota</taxon>
        <taxon>Planctomycetia</taxon>
        <taxon>Gemmatales</taxon>
        <taxon>Gemmataceae</taxon>
        <taxon>Limnoglobus</taxon>
    </lineage>
</organism>
<feature type="compositionally biased region" description="Pro residues" evidence="6">
    <location>
        <begin position="338"/>
        <end position="357"/>
    </location>
</feature>
<dbReference type="InterPro" id="IPR018076">
    <property type="entry name" value="T2SS_GspF_dom"/>
</dbReference>
<gene>
    <name evidence="9" type="ORF">PX52LOC_00114</name>
</gene>
<feature type="transmembrane region" description="Helical" evidence="7">
    <location>
        <begin position="125"/>
        <end position="146"/>
    </location>
</feature>
<dbReference type="EMBL" id="CP042425">
    <property type="protein sequence ID" value="QEL13260.1"/>
    <property type="molecule type" value="Genomic_DNA"/>
</dbReference>
<dbReference type="GO" id="GO:0005886">
    <property type="term" value="C:plasma membrane"/>
    <property type="evidence" value="ECO:0007669"/>
    <property type="project" value="UniProtKB-SubCell"/>
</dbReference>
<evidence type="ECO:0000256" key="1">
    <source>
        <dbReference type="ARBA" id="ARBA00004651"/>
    </source>
</evidence>
<evidence type="ECO:0000256" key="7">
    <source>
        <dbReference type="SAM" id="Phobius"/>
    </source>
</evidence>
<keyword evidence="2" id="KW-1003">Cell membrane</keyword>
<keyword evidence="3 7" id="KW-0812">Transmembrane</keyword>
<feature type="transmembrane region" description="Helical" evidence="7">
    <location>
        <begin position="6"/>
        <end position="28"/>
    </location>
</feature>